<accession>A0A4Z1PK22</accession>
<feature type="chain" id="PRO_5021424569" evidence="2">
    <location>
        <begin position="21"/>
        <end position="137"/>
    </location>
</feature>
<dbReference type="EMBL" id="SNSC02000006">
    <property type="protein sequence ID" value="TID23720.1"/>
    <property type="molecule type" value="Genomic_DNA"/>
</dbReference>
<evidence type="ECO:0000256" key="1">
    <source>
        <dbReference type="SAM" id="MobiDB-lite"/>
    </source>
</evidence>
<gene>
    <name evidence="3" type="ORF">E6O75_ATG03356</name>
</gene>
<comment type="caution">
    <text evidence="3">The sequence shown here is derived from an EMBL/GenBank/DDBJ whole genome shotgun (WGS) entry which is preliminary data.</text>
</comment>
<evidence type="ECO:0000313" key="4">
    <source>
        <dbReference type="Proteomes" id="UP000298493"/>
    </source>
</evidence>
<name>A0A4Z1PK22_9PEZI</name>
<feature type="signal peptide" evidence="2">
    <location>
        <begin position="1"/>
        <end position="20"/>
    </location>
</feature>
<dbReference type="AlphaFoldDB" id="A0A4Z1PK22"/>
<organism evidence="3 4">
    <name type="scientific">Venturia nashicola</name>
    <dbReference type="NCBI Taxonomy" id="86259"/>
    <lineage>
        <taxon>Eukaryota</taxon>
        <taxon>Fungi</taxon>
        <taxon>Dikarya</taxon>
        <taxon>Ascomycota</taxon>
        <taxon>Pezizomycotina</taxon>
        <taxon>Dothideomycetes</taxon>
        <taxon>Pleosporomycetidae</taxon>
        <taxon>Venturiales</taxon>
        <taxon>Venturiaceae</taxon>
        <taxon>Venturia</taxon>
    </lineage>
</organism>
<sequence>MFISSALLALLFYIAMSCLAKKLDLDWSSRVEQTDPDMEDWANDGPDYSEQNNRNKRLGTVHATVRDEPVGQPPISPLPVPLVLSITITNHHQAPSRSPEYPTREGEGEFPSLHHHFHPLPRLASFLPRFDKAKRRD</sequence>
<keyword evidence="2" id="KW-0732">Signal</keyword>
<feature type="region of interest" description="Disordered" evidence="1">
    <location>
        <begin position="91"/>
        <end position="112"/>
    </location>
</feature>
<proteinExistence type="predicted"/>
<reference evidence="3 4" key="1">
    <citation type="submission" date="2019-04" db="EMBL/GenBank/DDBJ databases">
        <title>High contiguity whole genome sequence and gene annotation resource for two Venturia nashicola isolates.</title>
        <authorList>
            <person name="Prokchorchik M."/>
            <person name="Won K."/>
            <person name="Lee Y."/>
            <person name="Choi E.D."/>
            <person name="Segonzac C."/>
            <person name="Sohn K.H."/>
        </authorList>
    </citation>
    <scope>NUCLEOTIDE SEQUENCE [LARGE SCALE GENOMIC DNA]</scope>
    <source>
        <strain evidence="3 4">PRI2</strain>
    </source>
</reference>
<evidence type="ECO:0000256" key="2">
    <source>
        <dbReference type="SAM" id="SignalP"/>
    </source>
</evidence>
<dbReference type="Proteomes" id="UP000298493">
    <property type="component" value="Unassembled WGS sequence"/>
</dbReference>
<protein>
    <submittedName>
        <fullName evidence="3">Uncharacterized protein</fullName>
    </submittedName>
</protein>
<evidence type="ECO:0000313" key="3">
    <source>
        <dbReference type="EMBL" id="TID23720.1"/>
    </source>
</evidence>
<keyword evidence="4" id="KW-1185">Reference proteome</keyword>